<feature type="binding site" evidence="4">
    <location>
        <begin position="91"/>
        <end position="92"/>
    </location>
    <ligand>
        <name>substrate</name>
    </ligand>
</feature>
<name>A0A3N2CZB7_9ACTN</name>
<dbReference type="InterPro" id="IPR036152">
    <property type="entry name" value="Asp/glu_Ase-like_sf"/>
</dbReference>
<organism evidence="8 9">
    <name type="scientific">Nocardioides aurantiacus</name>
    <dbReference type="NCBI Taxonomy" id="86796"/>
    <lineage>
        <taxon>Bacteria</taxon>
        <taxon>Bacillati</taxon>
        <taxon>Actinomycetota</taxon>
        <taxon>Actinomycetes</taxon>
        <taxon>Propionibacteriales</taxon>
        <taxon>Nocardioidaceae</taxon>
        <taxon>Nocardioides</taxon>
    </lineage>
</organism>
<dbReference type="PIRSF" id="PIRSF001220">
    <property type="entry name" value="L-ASNase_gatD"/>
    <property type="match status" value="1"/>
</dbReference>
<reference evidence="8 9" key="1">
    <citation type="submission" date="2018-11" db="EMBL/GenBank/DDBJ databases">
        <title>Sequencing the genomes of 1000 actinobacteria strains.</title>
        <authorList>
            <person name="Klenk H.-P."/>
        </authorList>
    </citation>
    <scope>NUCLEOTIDE SEQUENCE [LARGE SCALE GENOMIC DNA]</scope>
    <source>
        <strain evidence="8 9">DSM 12652</strain>
    </source>
</reference>
<dbReference type="EMBL" id="RKHO01000001">
    <property type="protein sequence ID" value="ROR92885.1"/>
    <property type="molecule type" value="Genomic_DNA"/>
</dbReference>
<feature type="binding site" evidence="4">
    <location>
        <position position="59"/>
    </location>
    <ligand>
        <name>substrate</name>
    </ligand>
</feature>
<evidence type="ECO:0000313" key="8">
    <source>
        <dbReference type="EMBL" id="ROR92885.1"/>
    </source>
</evidence>
<evidence type="ECO:0000256" key="2">
    <source>
        <dbReference type="ARBA" id="ARBA00012920"/>
    </source>
</evidence>
<protein>
    <recommendedName>
        <fullName evidence="2">asparaginase</fullName>
        <ecNumber evidence="2">3.5.1.1</ecNumber>
    </recommendedName>
</protein>
<dbReference type="InterPro" id="IPR027473">
    <property type="entry name" value="L-asparaginase_C"/>
</dbReference>
<dbReference type="EC" id="3.5.1.1" evidence="2"/>
<dbReference type="PANTHER" id="PTHR11707">
    <property type="entry name" value="L-ASPARAGINASE"/>
    <property type="match status" value="1"/>
</dbReference>
<sequence>MTTSRRIVLVGTGGTIASRSVEGAVVARVPAAELLAGADLAGLSSEVTVAALDHGTSPSFALSLDQVAEVALLVLDELGRGADGVVVTHGTDSMEETVLLLDLLHTGDQPVVVTGAQRPFDDPDPDGPRNLGDAVRVAASEEARGHGALLVFDGAAWPAVGVRKVHTSDLHAFEAPAGPRLRLDGVGLTVAAVPGTRGSLPAAAEAVRRSGLAPVDVVATVPGSDGAALAALLDRGTRGIVLQGLGIGNTAPGDTEQVRRAVAAGVPVLLTSRVAHGAVRAVYGGGGGVDLLAAGAVLAGDQTTWQARVLLAAALAVAPDDPTALVRGWLETRTNPSHPSTHEEHA</sequence>
<feature type="active site" description="O-isoaspartyl threonine intermediate" evidence="3">
    <location>
        <position position="15"/>
    </location>
</feature>
<dbReference type="Proteomes" id="UP000281738">
    <property type="component" value="Unassembled WGS sequence"/>
</dbReference>
<dbReference type="GO" id="GO:0004067">
    <property type="term" value="F:asparaginase activity"/>
    <property type="evidence" value="ECO:0007669"/>
    <property type="project" value="UniProtKB-UniRule"/>
</dbReference>
<dbReference type="Gene3D" id="3.40.50.1170">
    <property type="entry name" value="L-asparaginase, N-terminal domain"/>
    <property type="match status" value="1"/>
</dbReference>
<feature type="domain" description="L-asparaginase N-terminal" evidence="6">
    <location>
        <begin position="6"/>
        <end position="181"/>
    </location>
</feature>
<proteinExistence type="inferred from homology"/>
<dbReference type="Pfam" id="PF17763">
    <property type="entry name" value="Asparaginase_C"/>
    <property type="match status" value="1"/>
</dbReference>
<dbReference type="PANTHER" id="PTHR11707:SF28">
    <property type="entry name" value="60 KDA LYSOPHOSPHOLIPASE"/>
    <property type="match status" value="1"/>
</dbReference>
<dbReference type="OrthoDB" id="9788068at2"/>
<dbReference type="SMART" id="SM00870">
    <property type="entry name" value="Asparaginase"/>
    <property type="match status" value="1"/>
</dbReference>
<dbReference type="Gene3D" id="3.40.50.40">
    <property type="match status" value="1"/>
</dbReference>
<dbReference type="InterPro" id="IPR027474">
    <property type="entry name" value="L-asparaginase_N"/>
</dbReference>
<evidence type="ECO:0000259" key="7">
    <source>
        <dbReference type="Pfam" id="PF17763"/>
    </source>
</evidence>
<dbReference type="InterPro" id="IPR006034">
    <property type="entry name" value="Asparaginase/glutaminase-like"/>
</dbReference>
<keyword evidence="9" id="KW-1185">Reference proteome</keyword>
<dbReference type="InterPro" id="IPR020827">
    <property type="entry name" value="Asparaginase/glutaminase_AS1"/>
</dbReference>
<accession>A0A3N2CZB7</accession>
<feature type="active site" evidence="5">
    <location>
        <position position="15"/>
    </location>
</feature>
<dbReference type="PROSITE" id="PS51732">
    <property type="entry name" value="ASN_GLN_ASE_3"/>
    <property type="match status" value="1"/>
</dbReference>
<dbReference type="SUPFAM" id="SSF53774">
    <property type="entry name" value="Glutaminase/Asparaginase"/>
    <property type="match status" value="1"/>
</dbReference>
<gene>
    <name evidence="8" type="ORF">EDD33_3786</name>
</gene>
<dbReference type="InterPro" id="IPR040919">
    <property type="entry name" value="Asparaginase_C"/>
</dbReference>
<evidence type="ECO:0000256" key="4">
    <source>
        <dbReference type="PIRSR" id="PIRSR001220-2"/>
    </source>
</evidence>
<dbReference type="AlphaFoldDB" id="A0A3N2CZB7"/>
<comment type="similarity">
    <text evidence="1">Belongs to the asparaginase 1 family.</text>
</comment>
<dbReference type="PROSITE" id="PS00144">
    <property type="entry name" value="ASN_GLN_ASE_1"/>
    <property type="match status" value="1"/>
</dbReference>
<dbReference type="RefSeq" id="WP_123392581.1">
    <property type="nucleotide sequence ID" value="NZ_RKHO01000001.1"/>
</dbReference>
<dbReference type="PRINTS" id="PR00139">
    <property type="entry name" value="ASNGLNASE"/>
</dbReference>
<evidence type="ECO:0000256" key="5">
    <source>
        <dbReference type="PROSITE-ProRule" id="PRU10099"/>
    </source>
</evidence>
<evidence type="ECO:0000313" key="9">
    <source>
        <dbReference type="Proteomes" id="UP000281738"/>
    </source>
</evidence>
<dbReference type="GO" id="GO:0006520">
    <property type="term" value="P:amino acid metabolic process"/>
    <property type="evidence" value="ECO:0007669"/>
    <property type="project" value="InterPro"/>
</dbReference>
<dbReference type="SFLD" id="SFLDS00057">
    <property type="entry name" value="Glutaminase/Asparaginase"/>
    <property type="match status" value="1"/>
</dbReference>
<feature type="domain" description="Asparaginase/glutaminase C-terminal" evidence="7">
    <location>
        <begin position="215"/>
        <end position="319"/>
    </location>
</feature>
<evidence type="ECO:0000256" key="1">
    <source>
        <dbReference type="ARBA" id="ARBA00010518"/>
    </source>
</evidence>
<dbReference type="Pfam" id="PF00710">
    <property type="entry name" value="Asparaginase"/>
    <property type="match status" value="1"/>
</dbReference>
<dbReference type="InterPro" id="IPR037152">
    <property type="entry name" value="L-asparaginase_N_sf"/>
</dbReference>
<evidence type="ECO:0000259" key="6">
    <source>
        <dbReference type="Pfam" id="PF00710"/>
    </source>
</evidence>
<evidence type="ECO:0000256" key="3">
    <source>
        <dbReference type="PIRSR" id="PIRSR001220-1"/>
    </source>
</evidence>
<comment type="caution">
    <text evidence="8">The sequence shown here is derived from an EMBL/GenBank/DDBJ whole genome shotgun (WGS) entry which is preliminary data.</text>
</comment>
<dbReference type="PIRSF" id="PIRSF500176">
    <property type="entry name" value="L_ASNase"/>
    <property type="match status" value="1"/>
</dbReference>